<comment type="caution">
    <text evidence="5">The sequence shown here is derived from an EMBL/GenBank/DDBJ whole genome shotgun (WGS) entry which is preliminary data.</text>
</comment>
<dbReference type="AlphaFoldDB" id="A0A850NRN4"/>
<dbReference type="Proteomes" id="UP000565205">
    <property type="component" value="Unassembled WGS sequence"/>
</dbReference>
<evidence type="ECO:0000256" key="1">
    <source>
        <dbReference type="ARBA" id="ARBA00005417"/>
    </source>
</evidence>
<dbReference type="Pfam" id="PF00005">
    <property type="entry name" value="ABC_tran"/>
    <property type="match status" value="1"/>
</dbReference>
<evidence type="ECO:0000256" key="3">
    <source>
        <dbReference type="ARBA" id="ARBA00022970"/>
    </source>
</evidence>
<gene>
    <name evidence="5" type="ORF">HUK83_11020</name>
</gene>
<dbReference type="InterPro" id="IPR027417">
    <property type="entry name" value="P-loop_NTPase"/>
</dbReference>
<evidence type="ECO:0000313" key="6">
    <source>
        <dbReference type="Proteomes" id="UP000565205"/>
    </source>
</evidence>
<sequence length="72" mass="7571">MTYRLALRDVCIWRGGLPVIEHLDLDLEAGGALLLSGCNGAGKTTLLRTLAGLLRPRSGTIRLGGETLADAP</sequence>
<keyword evidence="5" id="KW-0547">Nucleotide-binding</keyword>
<dbReference type="PANTHER" id="PTHR43820:SF4">
    <property type="entry name" value="HIGH-AFFINITY BRANCHED-CHAIN AMINO ACID TRANSPORT ATP-BINDING PROTEIN LIVF"/>
    <property type="match status" value="1"/>
</dbReference>
<proteinExistence type="inferred from homology"/>
<dbReference type="EMBL" id="JABXXQ010000234">
    <property type="protein sequence ID" value="NVN30860.1"/>
    <property type="molecule type" value="Genomic_DNA"/>
</dbReference>
<comment type="similarity">
    <text evidence="1">Belongs to the ABC transporter superfamily.</text>
</comment>
<dbReference type="GO" id="GO:0005524">
    <property type="term" value="F:ATP binding"/>
    <property type="evidence" value="ECO:0007669"/>
    <property type="project" value="UniProtKB-KW"/>
</dbReference>
<keyword evidence="5" id="KW-0067">ATP-binding</keyword>
<name>A0A850NRN4_9PROT</name>
<keyword evidence="3" id="KW-0029">Amino-acid transport</keyword>
<dbReference type="InterPro" id="IPR003439">
    <property type="entry name" value="ABC_transporter-like_ATP-bd"/>
</dbReference>
<protein>
    <submittedName>
        <fullName evidence="5">ATP-binding cassette domain-containing protein</fullName>
    </submittedName>
</protein>
<dbReference type="InterPro" id="IPR052156">
    <property type="entry name" value="BCAA_Transport_ATP-bd_LivF"/>
</dbReference>
<dbReference type="SUPFAM" id="SSF52540">
    <property type="entry name" value="P-loop containing nucleoside triphosphate hydrolases"/>
    <property type="match status" value="1"/>
</dbReference>
<dbReference type="Gene3D" id="3.40.50.300">
    <property type="entry name" value="P-loop containing nucleotide triphosphate hydrolases"/>
    <property type="match status" value="1"/>
</dbReference>
<feature type="domain" description="ABC transporter" evidence="4">
    <location>
        <begin position="21"/>
        <end position="70"/>
    </location>
</feature>
<feature type="non-terminal residue" evidence="5">
    <location>
        <position position="72"/>
    </location>
</feature>
<organism evidence="5 6">
    <name type="scientific">Endobacter medicaginis</name>
    <dbReference type="NCBI Taxonomy" id="1181271"/>
    <lineage>
        <taxon>Bacteria</taxon>
        <taxon>Pseudomonadati</taxon>
        <taxon>Pseudomonadota</taxon>
        <taxon>Alphaproteobacteria</taxon>
        <taxon>Acetobacterales</taxon>
        <taxon>Acetobacteraceae</taxon>
        <taxon>Endobacter</taxon>
    </lineage>
</organism>
<evidence type="ECO:0000256" key="2">
    <source>
        <dbReference type="ARBA" id="ARBA00022448"/>
    </source>
</evidence>
<dbReference type="GO" id="GO:0015807">
    <property type="term" value="P:L-amino acid transport"/>
    <property type="evidence" value="ECO:0007669"/>
    <property type="project" value="TreeGrafter"/>
</dbReference>
<dbReference type="GO" id="GO:0015658">
    <property type="term" value="F:branched-chain amino acid transmembrane transporter activity"/>
    <property type="evidence" value="ECO:0007669"/>
    <property type="project" value="TreeGrafter"/>
</dbReference>
<dbReference type="GO" id="GO:0016887">
    <property type="term" value="F:ATP hydrolysis activity"/>
    <property type="evidence" value="ECO:0007669"/>
    <property type="project" value="InterPro"/>
</dbReference>
<reference evidence="5 6" key="1">
    <citation type="submission" date="2020-06" db="EMBL/GenBank/DDBJ databases">
        <title>Description of novel acetic acid bacteria.</title>
        <authorList>
            <person name="Sombolestani A."/>
        </authorList>
    </citation>
    <scope>NUCLEOTIDE SEQUENCE [LARGE SCALE GENOMIC DNA]</scope>
    <source>
        <strain evidence="5 6">LMG 26838</strain>
    </source>
</reference>
<evidence type="ECO:0000313" key="5">
    <source>
        <dbReference type="EMBL" id="NVN30860.1"/>
    </source>
</evidence>
<dbReference type="PANTHER" id="PTHR43820">
    <property type="entry name" value="HIGH-AFFINITY BRANCHED-CHAIN AMINO ACID TRANSPORT ATP-BINDING PROTEIN LIVF"/>
    <property type="match status" value="1"/>
</dbReference>
<keyword evidence="2" id="KW-0813">Transport</keyword>
<accession>A0A850NRN4</accession>
<evidence type="ECO:0000259" key="4">
    <source>
        <dbReference type="Pfam" id="PF00005"/>
    </source>
</evidence>